<evidence type="ECO:0000313" key="1">
    <source>
        <dbReference type="EMBL" id="KAK9092427.1"/>
    </source>
</evidence>
<dbReference type="AlphaFoldDB" id="A0AAP0HPV9"/>
<proteinExistence type="predicted"/>
<dbReference type="EMBL" id="JBBNAF010000012">
    <property type="protein sequence ID" value="KAK9092427.1"/>
    <property type="molecule type" value="Genomic_DNA"/>
</dbReference>
<reference evidence="1 2" key="1">
    <citation type="submission" date="2024-01" db="EMBL/GenBank/DDBJ databases">
        <title>Genome assemblies of Stephania.</title>
        <authorList>
            <person name="Yang L."/>
        </authorList>
    </citation>
    <scope>NUCLEOTIDE SEQUENCE [LARGE SCALE GENOMIC DNA]</scope>
    <source>
        <strain evidence="1">YNDBR</strain>
        <tissue evidence="1">Leaf</tissue>
    </source>
</reference>
<dbReference type="Proteomes" id="UP001420932">
    <property type="component" value="Unassembled WGS sequence"/>
</dbReference>
<comment type="caution">
    <text evidence="1">The sequence shown here is derived from an EMBL/GenBank/DDBJ whole genome shotgun (WGS) entry which is preliminary data.</text>
</comment>
<accession>A0AAP0HPV9</accession>
<protein>
    <submittedName>
        <fullName evidence="1">Uncharacterized protein</fullName>
    </submittedName>
</protein>
<name>A0AAP0HPV9_9MAGN</name>
<sequence length="247" mass="27886">MLSIVVDLVRILDLNRLWLQNLVLHLALILGSWKGSLRLREGGFAVKKCEQFVWGLKLWLFFAYVVSFVSLARSSWAASARCTCKIWAFGRRTALAGVLRKFAYKKGMEWKAGKMLLPYKQLCSEKKESDRLRQVIEKEMLKVETLMVECGDRHYKFDVSHCSSTLALSPMMLINGSNSVSDPSLISNGSETEIIRNGIYSVSDPSLNQRRNPFSVSDPISDDVFRDGTHSVSVPFLIAIRDGIFAN</sequence>
<organism evidence="1 2">
    <name type="scientific">Stephania yunnanensis</name>
    <dbReference type="NCBI Taxonomy" id="152371"/>
    <lineage>
        <taxon>Eukaryota</taxon>
        <taxon>Viridiplantae</taxon>
        <taxon>Streptophyta</taxon>
        <taxon>Embryophyta</taxon>
        <taxon>Tracheophyta</taxon>
        <taxon>Spermatophyta</taxon>
        <taxon>Magnoliopsida</taxon>
        <taxon>Ranunculales</taxon>
        <taxon>Menispermaceae</taxon>
        <taxon>Menispermoideae</taxon>
        <taxon>Cissampelideae</taxon>
        <taxon>Stephania</taxon>
    </lineage>
</organism>
<gene>
    <name evidence="1" type="ORF">Syun_027338</name>
</gene>
<evidence type="ECO:0000313" key="2">
    <source>
        <dbReference type="Proteomes" id="UP001420932"/>
    </source>
</evidence>
<keyword evidence="2" id="KW-1185">Reference proteome</keyword>